<dbReference type="InterPro" id="IPR000683">
    <property type="entry name" value="Gfo/Idh/MocA-like_OxRdtase_N"/>
</dbReference>
<feature type="domain" description="Gfo/Idh/MocA-like oxidoreductase N-terminal" evidence="1">
    <location>
        <begin position="4"/>
        <end position="115"/>
    </location>
</feature>
<dbReference type="RefSeq" id="WP_025803808.1">
    <property type="nucleotide sequence ID" value="NZ_CP053842.1"/>
</dbReference>
<dbReference type="PANTHER" id="PTHR43377">
    <property type="entry name" value="BILIVERDIN REDUCTASE A"/>
    <property type="match status" value="1"/>
</dbReference>
<protein>
    <submittedName>
        <fullName evidence="2">Gfo/Idh/MocA family oxidoreductase</fullName>
    </submittedName>
</protein>
<dbReference type="PANTHER" id="PTHR43377:SF1">
    <property type="entry name" value="BILIVERDIN REDUCTASE A"/>
    <property type="match status" value="1"/>
</dbReference>
<dbReference type="InterPro" id="IPR051450">
    <property type="entry name" value="Gfo/Idh/MocA_Oxidoreductases"/>
</dbReference>
<dbReference type="SUPFAM" id="SSF51735">
    <property type="entry name" value="NAD(P)-binding Rossmann-fold domains"/>
    <property type="match status" value="1"/>
</dbReference>
<dbReference type="EMBL" id="CP063078">
    <property type="protein sequence ID" value="QOQ86828.1"/>
    <property type="molecule type" value="Genomic_DNA"/>
</dbReference>
<dbReference type="Proteomes" id="UP000594749">
    <property type="component" value="Chromosome"/>
</dbReference>
<dbReference type="InterPro" id="IPR036291">
    <property type="entry name" value="NAD(P)-bd_dom_sf"/>
</dbReference>
<dbReference type="Pfam" id="PF01408">
    <property type="entry name" value="GFO_IDH_MocA"/>
    <property type="match status" value="1"/>
</dbReference>
<dbReference type="OrthoDB" id="5352646at2"/>
<evidence type="ECO:0000259" key="1">
    <source>
        <dbReference type="Pfam" id="PF01408"/>
    </source>
</evidence>
<dbReference type="AlphaFoldDB" id="A0A7M1LE51"/>
<name>A0A7M1LE51_9BACT</name>
<reference evidence="2 3" key="1">
    <citation type="submission" date="2020-10" db="EMBL/GenBank/DDBJ databases">
        <title>Campylobacter and Helicobacter PacBio genomes.</title>
        <authorList>
            <person name="Lane C."/>
        </authorList>
    </citation>
    <scope>NUCLEOTIDE SEQUENCE [LARGE SCALE GENOMIC DNA]</scope>
    <source>
        <strain evidence="2 3">2016D-0077</strain>
    </source>
</reference>
<gene>
    <name evidence="2" type="ORF">IMC76_06320</name>
</gene>
<dbReference type="Gene3D" id="3.30.360.10">
    <property type="entry name" value="Dihydrodipicolinate Reductase, domain 2"/>
    <property type="match status" value="1"/>
</dbReference>
<keyword evidence="3" id="KW-1185">Reference proteome</keyword>
<dbReference type="Gene3D" id="3.40.50.720">
    <property type="entry name" value="NAD(P)-binding Rossmann-like Domain"/>
    <property type="match status" value="1"/>
</dbReference>
<organism evidence="2 3">
    <name type="scientific">Campylobacter corcagiensis</name>
    <dbReference type="NCBI Taxonomy" id="1448857"/>
    <lineage>
        <taxon>Bacteria</taxon>
        <taxon>Pseudomonadati</taxon>
        <taxon>Campylobacterota</taxon>
        <taxon>Epsilonproteobacteria</taxon>
        <taxon>Campylobacterales</taxon>
        <taxon>Campylobacteraceae</taxon>
        <taxon>Campylobacter</taxon>
    </lineage>
</organism>
<dbReference type="GO" id="GO:0000166">
    <property type="term" value="F:nucleotide binding"/>
    <property type="evidence" value="ECO:0007669"/>
    <property type="project" value="InterPro"/>
</dbReference>
<evidence type="ECO:0000313" key="3">
    <source>
        <dbReference type="Proteomes" id="UP000594749"/>
    </source>
</evidence>
<sequence length="284" mass="32189">MKRRIGIIGLGEFGKNHLNALRRSDYFDLVGACDIVQKDLGRVEFFQEPRDLFTIAKPEAVIIATPTKNHKESILEALKYVKYILVESPCTTSLEQAREMRYAAHSNSAKIVVGFNLRFHPTIEALKREFKKESEIYSINIIKGVLGGDLDDMLLKDLDLIRYLTLSEIVLFDSKRSKPDPTKEVISSSMKLKNGILVNIILNSLYPSNRHIMEISASSGVYVADLVNFAMHKFTQNGRINLKVDSEDFSLNKEHTLFAEICNGAQKSELADIDDVIKIREILR</sequence>
<proteinExistence type="predicted"/>
<accession>A0A7M1LE51</accession>
<evidence type="ECO:0000313" key="2">
    <source>
        <dbReference type="EMBL" id="QOQ86828.1"/>
    </source>
</evidence>